<name>A0ABY8ENI9_MALFU</name>
<protein>
    <recommendedName>
        <fullName evidence="2">Protein Zds1 C-terminal domain-containing protein</fullName>
    </recommendedName>
</protein>
<feature type="compositionally biased region" description="Pro residues" evidence="1">
    <location>
        <begin position="567"/>
        <end position="576"/>
    </location>
</feature>
<feature type="region of interest" description="Disordered" evidence="1">
    <location>
        <begin position="794"/>
        <end position="818"/>
    </location>
</feature>
<feature type="compositionally biased region" description="Low complexity" evidence="1">
    <location>
        <begin position="976"/>
        <end position="992"/>
    </location>
</feature>
<evidence type="ECO:0000313" key="4">
    <source>
        <dbReference type="Proteomes" id="UP000818624"/>
    </source>
</evidence>
<dbReference type="EMBL" id="CP046234">
    <property type="protein sequence ID" value="WFD46464.1"/>
    <property type="molecule type" value="Genomic_DNA"/>
</dbReference>
<feature type="compositionally biased region" description="Pro residues" evidence="1">
    <location>
        <begin position="920"/>
        <end position="942"/>
    </location>
</feature>
<dbReference type="PANTHER" id="PTHR28089:SF1">
    <property type="entry name" value="PROTEIN ZDS1-RELATED"/>
    <property type="match status" value="1"/>
</dbReference>
<feature type="compositionally biased region" description="Basic and acidic residues" evidence="1">
    <location>
        <begin position="628"/>
        <end position="647"/>
    </location>
</feature>
<feature type="region of interest" description="Disordered" evidence="1">
    <location>
        <begin position="103"/>
        <end position="433"/>
    </location>
</feature>
<feature type="compositionally biased region" description="Pro residues" evidence="1">
    <location>
        <begin position="952"/>
        <end position="975"/>
    </location>
</feature>
<feature type="region of interest" description="Disordered" evidence="1">
    <location>
        <begin position="899"/>
        <end position="1089"/>
    </location>
</feature>
<accession>A0ABY8ENI9</accession>
<dbReference type="Proteomes" id="UP000818624">
    <property type="component" value="Chromosome 1"/>
</dbReference>
<organism evidence="3 4">
    <name type="scientific">Malassezia furfur</name>
    <name type="common">Pityriasis versicolor infection agent</name>
    <name type="synonym">Pityrosporum furfur</name>
    <dbReference type="NCBI Taxonomy" id="55194"/>
    <lineage>
        <taxon>Eukaryota</taxon>
        <taxon>Fungi</taxon>
        <taxon>Dikarya</taxon>
        <taxon>Basidiomycota</taxon>
        <taxon>Ustilaginomycotina</taxon>
        <taxon>Malasseziomycetes</taxon>
        <taxon>Malasseziales</taxon>
        <taxon>Malasseziaceae</taxon>
        <taxon>Malassezia</taxon>
    </lineage>
</organism>
<feature type="compositionally biased region" description="Basic and acidic residues" evidence="1">
    <location>
        <begin position="531"/>
        <end position="541"/>
    </location>
</feature>
<feature type="compositionally biased region" description="Basic and acidic residues" evidence="1">
    <location>
        <begin position="665"/>
        <end position="677"/>
    </location>
</feature>
<dbReference type="SMART" id="SM01327">
    <property type="entry name" value="Zds_C"/>
    <property type="match status" value="1"/>
</dbReference>
<dbReference type="PANTHER" id="PTHR28089">
    <property type="entry name" value="PROTEIN ZDS1-RELATED"/>
    <property type="match status" value="1"/>
</dbReference>
<gene>
    <name evidence="3" type="ORF">GLX27_001099</name>
</gene>
<feature type="region of interest" description="Disordered" evidence="1">
    <location>
        <begin position="33"/>
        <end position="77"/>
    </location>
</feature>
<reference evidence="3 4" key="1">
    <citation type="journal article" date="2020" name="Elife">
        <title>Loss of centromere function drives karyotype evolution in closely related Malassezia species.</title>
        <authorList>
            <person name="Sankaranarayanan S.R."/>
            <person name="Ianiri G."/>
            <person name="Coelho M.A."/>
            <person name="Reza M.H."/>
            <person name="Thimmappa B.C."/>
            <person name="Ganguly P."/>
            <person name="Vadnala R.N."/>
            <person name="Sun S."/>
            <person name="Siddharthan R."/>
            <person name="Tellgren-Roth C."/>
            <person name="Dawson T.L."/>
            <person name="Heitman J."/>
            <person name="Sanyal K."/>
        </authorList>
    </citation>
    <scope>NUCLEOTIDE SEQUENCE [LARGE SCALE GENOMIC DNA]</scope>
    <source>
        <strain evidence="3">CBS14141</strain>
    </source>
</reference>
<proteinExistence type="predicted"/>
<evidence type="ECO:0000259" key="2">
    <source>
        <dbReference type="SMART" id="SM01327"/>
    </source>
</evidence>
<sequence length="1089" mass="115318">MANPEITDLELQREVEALRTRRRQSVNRAVLDPDLPDLQVPGVFSESRPSLDSQASASSTASSSYPVPSTPPDTGLGAFAFDEHHFNVNPPLFGSSHRARYLARRNARAAQTADAQEKGPLPEPPTAEEAASYGAPGSGAPLLWVPAGAHPEISPADFRRFMKEQAERNVSQHETDSNIPTPRASLSPALDGASDEQGEAVVAANRLLRRNSSVARRSSSLRKQIRPDARDVSSTEAPAGPMAERARRPGSLLAVHSQLPVARDVGEADATPSAPDTREDDRGAGAATHAADNDMGHPRPLPTPGASQLQRNSRNMKLARAPGATGASRNVRAAPASPTSSVAPAPPTRAPPRKPVPAPDTMVSTIEALTLDAPPAAHAGHTGGRSGFVEEPERTAQTPSDGASTRAVPPSARTLGGDAPRRGNTLPSRLEDTLEVYHQRRAINAANVRAKASTKEALPDLPGTDGARAPKRRSSERVPVPRAVPPTPLTASSGAAPPPAPSVSTPLPAASRRSEDDTPARAGPRPLPEPKSTRAESRPLPEPKGAPLGAAIEPVVAPRAMERVEPRPVPPPPAPRPLSGEAAAPAEPLGRRRSDGARAVPPPPPRRSAEAVQAAEARRSAEAAPEPRSVETTRSDSPRSSIRDKRGFGLSWFGLSKDDDDEDKESSGKRRKNKDEVPPPPPLLPAPTLPPAPKRKEKDTFLSNLFGKRKNNDSDSLRGRARTLFSSSAASPPPAVEEYAWSRFPLHVERALYRVSHIKLANPRRALQEQVVISNMMFWYLSVINSSQSRSAEIGNHNARQTGRSEYDEAELRSCRGTPPLPEYTGVLQRAMPHILPQTYMPYGMGMLPPPTWGFPPGYPPAMYMDAHTQSWVPMPSASEPTTPTSDYDVNGYVLDGYYTTPTTPHAPVEPVQDRMRVPAPAPPPAPAPAPMPSPAPAPVPTGPSWSQAAPHTPPPRPPPPPAPVSPAAPSPSAPSAPASPAHASTPPARTAKPTWTTRANAMPMHAPGPGVHEAPGAMEKQAARAEAPASRPSSHSSSRTLRNARSTPALGPRKDPRAVPSVPRGPTALPTPPLPSLHTARSGAPERG</sequence>
<feature type="compositionally biased region" description="Pro residues" evidence="1">
    <location>
        <begin position="344"/>
        <end position="358"/>
    </location>
</feature>
<feature type="compositionally biased region" description="Low complexity" evidence="1">
    <location>
        <begin position="1025"/>
        <end position="1045"/>
    </location>
</feature>
<feature type="compositionally biased region" description="Low complexity" evidence="1">
    <location>
        <begin position="502"/>
        <end position="511"/>
    </location>
</feature>
<dbReference type="InterPro" id="IPR040206">
    <property type="entry name" value="Zds1/2"/>
</dbReference>
<feature type="compositionally biased region" description="Pro residues" evidence="1">
    <location>
        <begin position="678"/>
        <end position="692"/>
    </location>
</feature>
<evidence type="ECO:0000256" key="1">
    <source>
        <dbReference type="SAM" id="MobiDB-lite"/>
    </source>
</evidence>
<feature type="compositionally biased region" description="Low complexity" evidence="1">
    <location>
        <begin position="331"/>
        <end position="343"/>
    </location>
</feature>
<dbReference type="InterPro" id="IPR013941">
    <property type="entry name" value="ZDS1_C"/>
</dbReference>
<feature type="compositionally biased region" description="Low complexity" evidence="1">
    <location>
        <begin position="127"/>
        <end position="141"/>
    </location>
</feature>
<feature type="compositionally biased region" description="Low complexity" evidence="1">
    <location>
        <begin position="47"/>
        <end position="67"/>
    </location>
</feature>
<feature type="domain" description="Protein Zds1 C-terminal" evidence="2">
    <location>
        <begin position="733"/>
        <end position="785"/>
    </location>
</feature>
<feature type="compositionally biased region" description="Basic and acidic residues" evidence="1">
    <location>
        <begin position="803"/>
        <end position="814"/>
    </location>
</feature>
<dbReference type="Pfam" id="PF08632">
    <property type="entry name" value="Zds_C"/>
    <property type="match status" value="1"/>
</dbReference>
<feature type="compositionally biased region" description="Polar residues" evidence="1">
    <location>
        <begin position="305"/>
        <end position="315"/>
    </location>
</feature>
<keyword evidence="4" id="KW-1185">Reference proteome</keyword>
<feature type="compositionally biased region" description="Basic and acidic residues" evidence="1">
    <location>
        <begin position="157"/>
        <end position="176"/>
    </location>
</feature>
<feature type="region of interest" description="Disordered" evidence="1">
    <location>
        <begin position="445"/>
        <end position="696"/>
    </location>
</feature>
<evidence type="ECO:0000313" key="3">
    <source>
        <dbReference type="EMBL" id="WFD46464.1"/>
    </source>
</evidence>